<evidence type="ECO:0000256" key="2">
    <source>
        <dbReference type="ARBA" id="ARBA00023157"/>
    </source>
</evidence>
<sequence>MGGGPPGPNWDPPLKPGKCPADVDYSNCDNLKYTRCSRDIDCESSEKCCPYGCAKICRLPVQEKNATCPFFDASRCPYMNALPNECYSDDQCPGTERCCCFNCRRQCTRTQRVKPGQCPPAALNCPAVLPKPNCTTDADCKENQKCCDSCGRKCVEPEKERDGFCPQSTENLSCMTCNPKPLCRRDSECRKNWKCCLSDNRIQCVRPLKDKPGQCPIPSNWCPEMLPNPSCDSDRDCPGQKKCCAPACRKECVDVDLEFL</sequence>
<feature type="domain" description="WAP" evidence="3">
    <location>
        <begin position="111"/>
        <end position="158"/>
    </location>
</feature>
<feature type="domain" description="WAP" evidence="3">
    <location>
        <begin position="12"/>
        <end position="61"/>
    </location>
</feature>
<dbReference type="AlphaFoldDB" id="A0A8T2IKI5"/>
<comment type="caution">
    <text evidence="4">The sequence shown here is derived from an EMBL/GenBank/DDBJ whole genome shotgun (WGS) entry which is preliminary data.</text>
</comment>
<dbReference type="InterPro" id="IPR036645">
    <property type="entry name" value="Elafin-like_sf"/>
</dbReference>
<dbReference type="InterPro" id="IPR008197">
    <property type="entry name" value="WAP_dom"/>
</dbReference>
<dbReference type="GO" id="GO:0005615">
    <property type="term" value="C:extracellular space"/>
    <property type="evidence" value="ECO:0007669"/>
    <property type="project" value="TreeGrafter"/>
</dbReference>
<keyword evidence="1" id="KW-0732">Signal</keyword>
<evidence type="ECO:0000256" key="1">
    <source>
        <dbReference type="ARBA" id="ARBA00022729"/>
    </source>
</evidence>
<dbReference type="GO" id="GO:0004867">
    <property type="term" value="F:serine-type endopeptidase inhibitor activity"/>
    <property type="evidence" value="ECO:0007669"/>
    <property type="project" value="TreeGrafter"/>
</dbReference>
<dbReference type="PANTHER" id="PTHR19441:SF30">
    <property type="entry name" value="ELAFIN"/>
    <property type="match status" value="1"/>
</dbReference>
<dbReference type="GO" id="GO:0045087">
    <property type="term" value="P:innate immune response"/>
    <property type="evidence" value="ECO:0007669"/>
    <property type="project" value="TreeGrafter"/>
</dbReference>
<evidence type="ECO:0000259" key="3">
    <source>
        <dbReference type="PROSITE" id="PS51390"/>
    </source>
</evidence>
<reference evidence="4" key="1">
    <citation type="thesis" date="2020" institute="ProQuest LLC" country="789 East Eisenhower Parkway, Ann Arbor, MI, USA">
        <title>Comparative Genomics and Chromosome Evolution.</title>
        <authorList>
            <person name="Mudd A.B."/>
        </authorList>
    </citation>
    <scope>NUCLEOTIDE SEQUENCE</scope>
    <source>
        <strain evidence="4">Female2</strain>
        <tissue evidence="4">Blood</tissue>
    </source>
</reference>
<keyword evidence="2" id="KW-1015">Disulfide bond</keyword>
<dbReference type="Pfam" id="PF00095">
    <property type="entry name" value="WAP"/>
    <property type="match status" value="5"/>
</dbReference>
<dbReference type="SUPFAM" id="SSF57256">
    <property type="entry name" value="Elafin-like"/>
    <property type="match status" value="5"/>
</dbReference>
<accession>A0A8T2IKI5</accession>
<dbReference type="PANTHER" id="PTHR19441">
    <property type="entry name" value="WHEY ACDIC PROTEIN WAP"/>
    <property type="match status" value="1"/>
</dbReference>
<evidence type="ECO:0000313" key="5">
    <source>
        <dbReference type="Proteomes" id="UP000812440"/>
    </source>
</evidence>
<keyword evidence="5" id="KW-1185">Reference proteome</keyword>
<name>A0A8T2IKI5_9PIPI</name>
<dbReference type="Proteomes" id="UP000812440">
    <property type="component" value="Unassembled WGS sequence"/>
</dbReference>
<dbReference type="GO" id="GO:0019731">
    <property type="term" value="P:antibacterial humoral response"/>
    <property type="evidence" value="ECO:0007669"/>
    <property type="project" value="TreeGrafter"/>
</dbReference>
<evidence type="ECO:0000313" key="4">
    <source>
        <dbReference type="EMBL" id="KAG8431318.1"/>
    </source>
</evidence>
<dbReference type="OrthoDB" id="4473401at2759"/>
<proteinExistence type="predicted"/>
<dbReference type="Gene3D" id="4.10.75.10">
    <property type="entry name" value="Elafin-like"/>
    <property type="match status" value="5"/>
</dbReference>
<dbReference type="InterPro" id="IPR050514">
    <property type="entry name" value="WAP_four-disulfide_core"/>
</dbReference>
<dbReference type="PROSITE" id="PS51390">
    <property type="entry name" value="WAP"/>
    <property type="match status" value="3"/>
</dbReference>
<feature type="domain" description="WAP" evidence="3">
    <location>
        <begin position="208"/>
        <end position="256"/>
    </location>
</feature>
<protein>
    <recommendedName>
        <fullName evidence="3">WAP domain-containing protein</fullName>
    </recommendedName>
</protein>
<dbReference type="EMBL" id="JAACNH010000251">
    <property type="protein sequence ID" value="KAG8431318.1"/>
    <property type="molecule type" value="Genomic_DNA"/>
</dbReference>
<dbReference type="PRINTS" id="PR00003">
    <property type="entry name" value="4DISULPHCORE"/>
</dbReference>
<organism evidence="4 5">
    <name type="scientific">Hymenochirus boettgeri</name>
    <name type="common">Congo dwarf clawed frog</name>
    <dbReference type="NCBI Taxonomy" id="247094"/>
    <lineage>
        <taxon>Eukaryota</taxon>
        <taxon>Metazoa</taxon>
        <taxon>Chordata</taxon>
        <taxon>Craniata</taxon>
        <taxon>Vertebrata</taxon>
        <taxon>Euteleostomi</taxon>
        <taxon>Amphibia</taxon>
        <taxon>Batrachia</taxon>
        <taxon>Anura</taxon>
        <taxon>Pipoidea</taxon>
        <taxon>Pipidae</taxon>
        <taxon>Pipinae</taxon>
        <taxon>Hymenochirus</taxon>
    </lineage>
</organism>
<dbReference type="SMART" id="SM00217">
    <property type="entry name" value="WAP"/>
    <property type="match status" value="4"/>
</dbReference>
<gene>
    <name evidence="4" type="ORF">GDO86_019067</name>
</gene>